<keyword evidence="7 15" id="KW-0479">Metal-binding</keyword>
<dbReference type="Gene3D" id="3.30.40.10">
    <property type="entry name" value="Zinc/RING finger domain, C3HC4 (zinc finger)"/>
    <property type="match status" value="1"/>
</dbReference>
<evidence type="ECO:0000256" key="9">
    <source>
        <dbReference type="ARBA" id="ARBA00022771"/>
    </source>
</evidence>
<keyword evidence="12 15" id="KW-0233">DNA recombination</keyword>
<name>A0A4S2N6Q1_9PEZI</name>
<comment type="subcellular location">
    <subcellularLocation>
        <location evidence="2 15">Nucleus</location>
    </subcellularLocation>
</comment>
<evidence type="ECO:0000256" key="1">
    <source>
        <dbReference type="ARBA" id="ARBA00000900"/>
    </source>
</evidence>
<feature type="region of interest" description="Disordered" evidence="16">
    <location>
        <begin position="135"/>
        <end position="155"/>
    </location>
</feature>
<dbReference type="InterPro" id="IPR011513">
    <property type="entry name" value="Nse1"/>
</dbReference>
<evidence type="ECO:0000256" key="2">
    <source>
        <dbReference type="ARBA" id="ARBA00004123"/>
    </source>
</evidence>
<dbReference type="InParanoid" id="A0A4S2N6Q1"/>
<evidence type="ECO:0000256" key="3">
    <source>
        <dbReference type="ARBA" id="ARBA00010258"/>
    </source>
</evidence>
<dbReference type="EMBL" id="ML220112">
    <property type="protein sequence ID" value="TGZ84960.1"/>
    <property type="molecule type" value="Genomic_DNA"/>
</dbReference>
<gene>
    <name evidence="18" type="ORF">EX30DRAFT_360908</name>
</gene>
<comment type="subunit">
    <text evidence="15">Component of the Smc5-Smc6 complex.</text>
</comment>
<dbReference type="GO" id="GO:0005634">
    <property type="term" value="C:nucleus"/>
    <property type="evidence" value="ECO:0007669"/>
    <property type="project" value="UniProtKB-SubCell"/>
</dbReference>
<dbReference type="InterPro" id="IPR036388">
    <property type="entry name" value="WH-like_DNA-bd_sf"/>
</dbReference>
<dbReference type="InterPro" id="IPR013083">
    <property type="entry name" value="Znf_RING/FYVE/PHD"/>
</dbReference>
<dbReference type="OrthoDB" id="185455at2759"/>
<keyword evidence="10 15" id="KW-0833">Ubl conjugation pathway</keyword>
<dbReference type="GO" id="GO:0008270">
    <property type="term" value="F:zinc ion binding"/>
    <property type="evidence" value="ECO:0007669"/>
    <property type="project" value="UniProtKB-KW"/>
</dbReference>
<comment type="similarity">
    <text evidence="3 15">Belongs to the NSE1 family.</text>
</comment>
<sequence length="341" mass="38490">MSTFNDNHRAIIQAFMCRKTLKMHDMKELFATIFAVNNPDPIDPRTFPENEIQIYLFDINEELSRFDLEIKSIRSQDDRTPIYALVNLSSDTVIQSATHHTADEIAYFRRLLDAMFDTNNQANAEVFAVKRNDAERLHKAPRGEEEGNEGSGGKGLTMYEAQQALQSFVEEGWLERSGNQWYSLAPRGLLELSEYLKKTYNSSETAGSPNSSPTPGEDLIRFCYLCKDMLTVGQRCDDYSCPARMHNPCAKVLFEKSDPKCPGCKKVWSGDSPVGEKAAARLHVVRRQGGRASTVGTGGKMPKADGVKERRKQTRVIDDDEEDDEDEDEEDEEAHESDGEE</sequence>
<dbReference type="InterPro" id="IPR014857">
    <property type="entry name" value="Nse1_RING_C4HC3-type"/>
</dbReference>
<keyword evidence="6 15" id="KW-0808">Transferase</keyword>
<feature type="domain" description="Non-structural maintenance of chromosomes element 1 RING C4HC3-type" evidence="17">
    <location>
        <begin position="223"/>
        <end position="264"/>
    </location>
</feature>
<dbReference type="EC" id="2.3.2.27" evidence="4 15"/>
<keyword evidence="11 15" id="KW-0862">Zinc</keyword>
<dbReference type="Proteomes" id="UP000298138">
    <property type="component" value="Unassembled WGS sequence"/>
</dbReference>
<keyword evidence="19" id="KW-1185">Reference proteome</keyword>
<dbReference type="PANTHER" id="PTHR20973:SF0">
    <property type="entry name" value="NON-STRUCTURAL MAINTENANCE OF CHROMOSOMES ELEMENT 1 HOMOLOG"/>
    <property type="match status" value="1"/>
</dbReference>
<dbReference type="Pfam" id="PF08746">
    <property type="entry name" value="zf-RING-like"/>
    <property type="match status" value="1"/>
</dbReference>
<dbReference type="Pfam" id="PF07574">
    <property type="entry name" value="SMC_Nse1"/>
    <property type="match status" value="1"/>
</dbReference>
<feature type="compositionally biased region" description="Basic and acidic residues" evidence="16">
    <location>
        <begin position="135"/>
        <end position="145"/>
    </location>
</feature>
<dbReference type="GO" id="GO:0030915">
    <property type="term" value="C:Smc5-Smc6 complex"/>
    <property type="evidence" value="ECO:0007669"/>
    <property type="project" value="UniProtKB-UniRule"/>
</dbReference>
<comment type="function">
    <text evidence="15">Acts in a DNA repair pathway for removal of UV-induced DNA damage that is distinct from classical nucleotide excision repair and in repair of ionizing radiation damage. Functions in homologous recombination repair of DNA double strand breaks and in recovery of stalled replication forks.</text>
</comment>
<organism evidence="18 19">
    <name type="scientific">Ascodesmis nigricans</name>
    <dbReference type="NCBI Taxonomy" id="341454"/>
    <lineage>
        <taxon>Eukaryota</taxon>
        <taxon>Fungi</taxon>
        <taxon>Dikarya</taxon>
        <taxon>Ascomycota</taxon>
        <taxon>Pezizomycotina</taxon>
        <taxon>Pezizomycetes</taxon>
        <taxon>Pezizales</taxon>
        <taxon>Ascodesmidaceae</taxon>
        <taxon>Ascodesmis</taxon>
    </lineage>
</organism>
<dbReference type="GO" id="GO:0061630">
    <property type="term" value="F:ubiquitin protein ligase activity"/>
    <property type="evidence" value="ECO:0007669"/>
    <property type="project" value="UniProtKB-EC"/>
</dbReference>
<dbReference type="STRING" id="341454.A0A4S2N6Q1"/>
<evidence type="ECO:0000256" key="6">
    <source>
        <dbReference type="ARBA" id="ARBA00022679"/>
    </source>
</evidence>
<evidence type="ECO:0000256" key="5">
    <source>
        <dbReference type="ARBA" id="ARBA00019422"/>
    </source>
</evidence>
<keyword evidence="14 15" id="KW-0539">Nucleus</keyword>
<dbReference type="CDD" id="cd16493">
    <property type="entry name" value="RING-CH-C4HC3_NSE1"/>
    <property type="match status" value="1"/>
</dbReference>
<evidence type="ECO:0000256" key="4">
    <source>
        <dbReference type="ARBA" id="ARBA00012483"/>
    </source>
</evidence>
<comment type="catalytic activity">
    <reaction evidence="1 15">
        <text>S-ubiquitinyl-[E2 ubiquitin-conjugating enzyme]-L-cysteine + [acceptor protein]-L-lysine = [E2 ubiquitin-conjugating enzyme]-L-cysteine + N(6)-ubiquitinyl-[acceptor protein]-L-lysine.</text>
        <dbReference type="EC" id="2.3.2.27"/>
    </reaction>
</comment>
<dbReference type="Gene3D" id="3.90.1150.220">
    <property type="match status" value="1"/>
</dbReference>
<protein>
    <recommendedName>
        <fullName evidence="5 15">Non-structural maintenance of chromosomes element 1 homolog</fullName>
        <ecNumber evidence="4 15">2.3.2.27</ecNumber>
    </recommendedName>
</protein>
<evidence type="ECO:0000256" key="10">
    <source>
        <dbReference type="ARBA" id="ARBA00022786"/>
    </source>
</evidence>
<dbReference type="AlphaFoldDB" id="A0A4S2N6Q1"/>
<keyword evidence="9 15" id="KW-0863">Zinc-finger</keyword>
<keyword evidence="13 15" id="KW-0234">DNA repair</keyword>
<evidence type="ECO:0000313" key="19">
    <source>
        <dbReference type="Proteomes" id="UP000298138"/>
    </source>
</evidence>
<evidence type="ECO:0000256" key="11">
    <source>
        <dbReference type="ARBA" id="ARBA00022833"/>
    </source>
</evidence>
<evidence type="ECO:0000256" key="12">
    <source>
        <dbReference type="ARBA" id="ARBA00023172"/>
    </source>
</evidence>
<evidence type="ECO:0000256" key="13">
    <source>
        <dbReference type="ARBA" id="ARBA00023204"/>
    </source>
</evidence>
<evidence type="ECO:0000256" key="16">
    <source>
        <dbReference type="SAM" id="MobiDB-lite"/>
    </source>
</evidence>
<evidence type="ECO:0000256" key="8">
    <source>
        <dbReference type="ARBA" id="ARBA00022763"/>
    </source>
</evidence>
<dbReference type="GO" id="GO:0000724">
    <property type="term" value="P:double-strand break repair via homologous recombination"/>
    <property type="evidence" value="ECO:0007669"/>
    <property type="project" value="TreeGrafter"/>
</dbReference>
<evidence type="ECO:0000256" key="7">
    <source>
        <dbReference type="ARBA" id="ARBA00022723"/>
    </source>
</evidence>
<keyword evidence="8 15" id="KW-0227">DNA damage</keyword>
<evidence type="ECO:0000259" key="17">
    <source>
        <dbReference type="Pfam" id="PF08746"/>
    </source>
</evidence>
<evidence type="ECO:0000256" key="14">
    <source>
        <dbReference type="ARBA" id="ARBA00023242"/>
    </source>
</evidence>
<proteinExistence type="inferred from homology"/>
<reference evidence="18 19" key="1">
    <citation type="submission" date="2019-04" db="EMBL/GenBank/DDBJ databases">
        <title>Comparative genomics and transcriptomics to analyze fruiting body development in filamentous ascomycetes.</title>
        <authorList>
            <consortium name="DOE Joint Genome Institute"/>
            <person name="Lutkenhaus R."/>
            <person name="Traeger S."/>
            <person name="Breuer J."/>
            <person name="Kuo A."/>
            <person name="Lipzen A."/>
            <person name="Pangilinan J."/>
            <person name="Dilworth D."/>
            <person name="Sandor L."/>
            <person name="Poggeler S."/>
            <person name="Barry K."/>
            <person name="Grigoriev I.V."/>
            <person name="Nowrousian M."/>
        </authorList>
    </citation>
    <scope>NUCLEOTIDE SEQUENCE [LARGE SCALE GENOMIC DNA]</scope>
    <source>
        <strain evidence="18 19">CBS 389.68</strain>
    </source>
</reference>
<dbReference type="PANTHER" id="PTHR20973">
    <property type="entry name" value="NON-SMC ELEMENT 1-RELATED"/>
    <property type="match status" value="1"/>
</dbReference>
<evidence type="ECO:0000313" key="18">
    <source>
        <dbReference type="EMBL" id="TGZ84960.1"/>
    </source>
</evidence>
<dbReference type="Gene3D" id="1.10.10.10">
    <property type="entry name" value="Winged helix-like DNA-binding domain superfamily/Winged helix DNA-binding domain"/>
    <property type="match status" value="1"/>
</dbReference>
<evidence type="ECO:0000256" key="15">
    <source>
        <dbReference type="RuleBase" id="RU368018"/>
    </source>
</evidence>
<feature type="region of interest" description="Disordered" evidence="16">
    <location>
        <begin position="287"/>
        <end position="341"/>
    </location>
</feature>
<feature type="compositionally biased region" description="Acidic residues" evidence="16">
    <location>
        <begin position="318"/>
        <end position="341"/>
    </location>
</feature>
<accession>A0A4S2N6Q1</accession>